<sequence length="426" mass="49489">MKRHLDPTVDNSNSIEQQRYKLNTNEERLNLFENWLRKHNVIYDNTEIRFAELYNGFALYSTSSEHPPNIQIPTCLLMSTQSAKNSSTFTMPTSDLLEQGEEHIDQETLILSLFLLHERSKGIQSHWYPYIQLLPRTFSTPLFHKENYLESTPVFYLSQTMYHSMSEVCNLIHSDTFTLEDFLWAYTVISSRAFKIAELGTTLIPVVDLANHVSLAPEANLATKGIDKQTDRFVLTTTEKKIVQGEELCIRYNELANWQLLLYYGFAIENNAFDSIFLQLKIDPDEPYEMEMKKMLLLNLDDDLFLDHELQIAEDQPIITDNLLATLRLLVMTDEELQHYTISNIGELVSSIVNVDNERRALHKLLEILNEFKEATFTTTLEENLQRYQSTDLTDDERFSLIYLIGQKQILENALQWGHNALAQLS</sequence>
<gene>
    <name evidence="5" type="ORF">XAT740_LOCUS54179</name>
</gene>
<keyword evidence="2" id="KW-0808">Transferase</keyword>
<keyword evidence="6" id="KW-1185">Reference proteome</keyword>
<keyword evidence="1" id="KW-0489">Methyltransferase</keyword>
<dbReference type="GO" id="GO:0032259">
    <property type="term" value="P:methylation"/>
    <property type="evidence" value="ECO:0007669"/>
    <property type="project" value="UniProtKB-KW"/>
</dbReference>
<dbReference type="InterPro" id="IPR015353">
    <property type="entry name" value="Rubisco_LSMT_subst-bd"/>
</dbReference>
<protein>
    <recommendedName>
        <fullName evidence="4">Rubisco LSMT substrate-binding domain-containing protein</fullName>
    </recommendedName>
</protein>
<evidence type="ECO:0000313" key="5">
    <source>
        <dbReference type="EMBL" id="CAF1646239.1"/>
    </source>
</evidence>
<dbReference type="SUPFAM" id="SSF81822">
    <property type="entry name" value="RuBisCo LSMT C-terminal, substrate-binding domain"/>
    <property type="match status" value="1"/>
</dbReference>
<evidence type="ECO:0000256" key="3">
    <source>
        <dbReference type="ARBA" id="ARBA00022691"/>
    </source>
</evidence>
<dbReference type="Gene3D" id="3.90.1420.10">
    <property type="entry name" value="Rubisco LSMT, substrate-binding domain"/>
    <property type="match status" value="1"/>
</dbReference>
<dbReference type="EMBL" id="CAJNOR010009603">
    <property type="protein sequence ID" value="CAF1646239.1"/>
    <property type="molecule type" value="Genomic_DNA"/>
</dbReference>
<proteinExistence type="predicted"/>
<reference evidence="5" key="1">
    <citation type="submission" date="2021-02" db="EMBL/GenBank/DDBJ databases">
        <authorList>
            <person name="Nowell W R."/>
        </authorList>
    </citation>
    <scope>NUCLEOTIDE SEQUENCE</scope>
</reference>
<feature type="domain" description="Rubisco LSMT substrate-binding" evidence="4">
    <location>
        <begin position="310"/>
        <end position="411"/>
    </location>
</feature>
<dbReference type="Proteomes" id="UP000663828">
    <property type="component" value="Unassembled WGS sequence"/>
</dbReference>
<evidence type="ECO:0000256" key="2">
    <source>
        <dbReference type="ARBA" id="ARBA00022679"/>
    </source>
</evidence>
<dbReference type="InterPro" id="IPR046341">
    <property type="entry name" value="SET_dom_sf"/>
</dbReference>
<name>A0A816EA54_ADIRI</name>
<evidence type="ECO:0000256" key="1">
    <source>
        <dbReference type="ARBA" id="ARBA00022603"/>
    </source>
</evidence>
<dbReference type="SUPFAM" id="SSF82199">
    <property type="entry name" value="SET domain"/>
    <property type="match status" value="1"/>
</dbReference>
<comment type="caution">
    <text evidence="5">The sequence shown here is derived from an EMBL/GenBank/DDBJ whole genome shotgun (WGS) entry which is preliminary data.</text>
</comment>
<dbReference type="GO" id="GO:0016279">
    <property type="term" value="F:protein-lysine N-methyltransferase activity"/>
    <property type="evidence" value="ECO:0007669"/>
    <property type="project" value="TreeGrafter"/>
</dbReference>
<organism evidence="5 6">
    <name type="scientific">Adineta ricciae</name>
    <name type="common">Rotifer</name>
    <dbReference type="NCBI Taxonomy" id="249248"/>
    <lineage>
        <taxon>Eukaryota</taxon>
        <taxon>Metazoa</taxon>
        <taxon>Spiralia</taxon>
        <taxon>Gnathifera</taxon>
        <taxon>Rotifera</taxon>
        <taxon>Eurotatoria</taxon>
        <taxon>Bdelloidea</taxon>
        <taxon>Adinetida</taxon>
        <taxon>Adinetidae</taxon>
        <taxon>Adineta</taxon>
    </lineage>
</organism>
<dbReference type="Pfam" id="PF09273">
    <property type="entry name" value="Rubis-subs-bind"/>
    <property type="match status" value="1"/>
</dbReference>
<dbReference type="InterPro" id="IPR050600">
    <property type="entry name" value="SETD3_SETD6_MTase"/>
</dbReference>
<dbReference type="PANTHER" id="PTHR13271">
    <property type="entry name" value="UNCHARACTERIZED PUTATIVE METHYLTRANSFERASE"/>
    <property type="match status" value="1"/>
</dbReference>
<dbReference type="AlphaFoldDB" id="A0A816EA54"/>
<dbReference type="InterPro" id="IPR036464">
    <property type="entry name" value="Rubisco_LSMT_subst-bd_sf"/>
</dbReference>
<evidence type="ECO:0000259" key="4">
    <source>
        <dbReference type="Pfam" id="PF09273"/>
    </source>
</evidence>
<accession>A0A816EA54</accession>
<evidence type="ECO:0000313" key="6">
    <source>
        <dbReference type="Proteomes" id="UP000663828"/>
    </source>
</evidence>
<dbReference type="CDD" id="cd10527">
    <property type="entry name" value="SET_LSMT"/>
    <property type="match status" value="1"/>
</dbReference>
<dbReference type="Gene3D" id="3.90.1410.10">
    <property type="entry name" value="set domain protein methyltransferase, domain 1"/>
    <property type="match status" value="1"/>
</dbReference>
<keyword evidence="3" id="KW-0949">S-adenosyl-L-methionine</keyword>